<evidence type="ECO:0000313" key="2">
    <source>
        <dbReference type="Proteomes" id="UP001164539"/>
    </source>
</evidence>
<keyword evidence="2" id="KW-1185">Reference proteome</keyword>
<accession>A0ACC1XNI1</accession>
<comment type="caution">
    <text evidence="1">The sequence shown here is derived from an EMBL/GenBank/DDBJ whole genome shotgun (WGS) entry which is preliminary data.</text>
</comment>
<gene>
    <name evidence="1" type="ORF">OWV82_014700</name>
</gene>
<reference evidence="1 2" key="1">
    <citation type="journal article" date="2023" name="Science">
        <title>Complex scaffold remodeling in plant triterpene biosynthesis.</title>
        <authorList>
            <person name="De La Pena R."/>
            <person name="Hodgson H."/>
            <person name="Liu J.C."/>
            <person name="Stephenson M.J."/>
            <person name="Martin A.C."/>
            <person name="Owen C."/>
            <person name="Harkess A."/>
            <person name="Leebens-Mack J."/>
            <person name="Jimenez L.E."/>
            <person name="Osbourn A."/>
            <person name="Sattely E.S."/>
        </authorList>
    </citation>
    <scope>NUCLEOTIDE SEQUENCE [LARGE SCALE GENOMIC DNA]</scope>
    <source>
        <strain evidence="2">cv. JPN11</strain>
        <tissue evidence="1">Leaf</tissue>
    </source>
</reference>
<sequence length="149" mass="17577">MSLYLMAELDYRTTASEMSSLSKFSYHRLRYDREFDEEADREWALGKTRKWCRIRKFKVGKRLKLRIPGLRRLSRKRARFLTRVKVSCKKALKRLKKGQAHINDLFGGSYLVMQQVKTTTMKCGNQRPIMAMGHGLHGLPLRQEGKRNE</sequence>
<organism evidence="1 2">
    <name type="scientific">Melia azedarach</name>
    <name type="common">Chinaberry tree</name>
    <dbReference type="NCBI Taxonomy" id="155640"/>
    <lineage>
        <taxon>Eukaryota</taxon>
        <taxon>Viridiplantae</taxon>
        <taxon>Streptophyta</taxon>
        <taxon>Embryophyta</taxon>
        <taxon>Tracheophyta</taxon>
        <taxon>Spermatophyta</taxon>
        <taxon>Magnoliopsida</taxon>
        <taxon>eudicotyledons</taxon>
        <taxon>Gunneridae</taxon>
        <taxon>Pentapetalae</taxon>
        <taxon>rosids</taxon>
        <taxon>malvids</taxon>
        <taxon>Sapindales</taxon>
        <taxon>Meliaceae</taxon>
        <taxon>Melia</taxon>
    </lineage>
</organism>
<proteinExistence type="predicted"/>
<protein>
    <submittedName>
        <fullName evidence="1">Plexin-D1 like</fullName>
    </submittedName>
</protein>
<dbReference type="Proteomes" id="UP001164539">
    <property type="component" value="Chromosome 8"/>
</dbReference>
<dbReference type="EMBL" id="CM051401">
    <property type="protein sequence ID" value="KAJ4712457.1"/>
    <property type="molecule type" value="Genomic_DNA"/>
</dbReference>
<evidence type="ECO:0000313" key="1">
    <source>
        <dbReference type="EMBL" id="KAJ4712457.1"/>
    </source>
</evidence>
<name>A0ACC1XNI1_MELAZ</name>